<organism evidence="1">
    <name type="scientific">marine sediment metagenome</name>
    <dbReference type="NCBI Taxonomy" id="412755"/>
    <lineage>
        <taxon>unclassified sequences</taxon>
        <taxon>metagenomes</taxon>
        <taxon>ecological metagenomes</taxon>
    </lineage>
</organism>
<reference evidence="1" key="1">
    <citation type="journal article" date="2015" name="Nature">
        <title>Complex archaea that bridge the gap between prokaryotes and eukaryotes.</title>
        <authorList>
            <person name="Spang A."/>
            <person name="Saw J.H."/>
            <person name="Jorgensen S.L."/>
            <person name="Zaremba-Niedzwiedzka K."/>
            <person name="Martijn J."/>
            <person name="Lind A.E."/>
            <person name="van Eijk R."/>
            <person name="Schleper C."/>
            <person name="Guy L."/>
            <person name="Ettema T.J."/>
        </authorList>
    </citation>
    <scope>NUCLEOTIDE SEQUENCE</scope>
</reference>
<feature type="non-terminal residue" evidence="1">
    <location>
        <position position="1"/>
    </location>
</feature>
<sequence>WRAVYWALKSRMESISYGIETFEQAFLAHFEAGLDEKGRSVTIGDRLIPRLRAGQLALPEGKQV</sequence>
<accession>A0A0F9DAP1</accession>
<name>A0A0F9DAP1_9ZZZZ</name>
<gene>
    <name evidence="1" type="ORF">LCGC14_2302160</name>
</gene>
<evidence type="ECO:0000313" key="1">
    <source>
        <dbReference type="EMBL" id="KKL50766.1"/>
    </source>
</evidence>
<protein>
    <submittedName>
        <fullName evidence="1">Uncharacterized protein</fullName>
    </submittedName>
</protein>
<dbReference type="EMBL" id="LAZR01032479">
    <property type="protein sequence ID" value="KKL50766.1"/>
    <property type="molecule type" value="Genomic_DNA"/>
</dbReference>
<proteinExistence type="predicted"/>
<dbReference type="AlphaFoldDB" id="A0A0F9DAP1"/>
<comment type="caution">
    <text evidence="1">The sequence shown here is derived from an EMBL/GenBank/DDBJ whole genome shotgun (WGS) entry which is preliminary data.</text>
</comment>